<reference evidence="2" key="1">
    <citation type="submission" date="2022-07" db="EMBL/GenBank/DDBJ databases">
        <title>Phylogenomic reconstructions and comparative analyses of Kickxellomycotina fungi.</title>
        <authorList>
            <person name="Reynolds N.K."/>
            <person name="Stajich J.E."/>
            <person name="Barry K."/>
            <person name="Grigoriev I.V."/>
            <person name="Crous P."/>
            <person name="Smith M.E."/>
        </authorList>
    </citation>
    <scope>NUCLEOTIDE SEQUENCE</scope>
    <source>
        <strain evidence="2">CBS 109367</strain>
    </source>
</reference>
<dbReference type="InterPro" id="IPR015797">
    <property type="entry name" value="NUDIX_hydrolase-like_dom_sf"/>
</dbReference>
<proteinExistence type="predicted"/>
<dbReference type="AlphaFoldDB" id="A0A9W8L4C9"/>
<dbReference type="InterPro" id="IPR045121">
    <property type="entry name" value="CoAse"/>
</dbReference>
<dbReference type="SUPFAM" id="SSF55811">
    <property type="entry name" value="Nudix"/>
    <property type="match status" value="1"/>
</dbReference>
<dbReference type="PROSITE" id="PS51462">
    <property type="entry name" value="NUDIX"/>
    <property type="match status" value="1"/>
</dbReference>
<dbReference type="Pfam" id="PF00293">
    <property type="entry name" value="NUDIX"/>
    <property type="match status" value="1"/>
</dbReference>
<dbReference type="EMBL" id="JANBTX010000097">
    <property type="protein sequence ID" value="KAJ2686710.1"/>
    <property type="molecule type" value="Genomic_DNA"/>
</dbReference>
<keyword evidence="3" id="KW-1185">Reference proteome</keyword>
<dbReference type="PANTHER" id="PTHR12992">
    <property type="entry name" value="NUDIX HYDROLASE"/>
    <property type="match status" value="1"/>
</dbReference>
<evidence type="ECO:0000313" key="3">
    <source>
        <dbReference type="Proteomes" id="UP001151516"/>
    </source>
</evidence>
<accession>A0A9W8L4C9</accession>
<dbReference type="Gene3D" id="3.90.79.10">
    <property type="entry name" value="Nucleoside Triphosphate Pyrophosphohydrolase"/>
    <property type="match status" value="1"/>
</dbReference>
<dbReference type="Proteomes" id="UP001151516">
    <property type="component" value="Unassembled WGS sequence"/>
</dbReference>
<name>A0A9W8L4C9_9FUNG</name>
<organism evidence="2 3">
    <name type="scientific">Coemansia spiralis</name>
    <dbReference type="NCBI Taxonomy" id="417178"/>
    <lineage>
        <taxon>Eukaryota</taxon>
        <taxon>Fungi</taxon>
        <taxon>Fungi incertae sedis</taxon>
        <taxon>Zoopagomycota</taxon>
        <taxon>Kickxellomycotina</taxon>
        <taxon>Kickxellomycetes</taxon>
        <taxon>Kickxellales</taxon>
        <taxon>Kickxellaceae</taxon>
        <taxon>Coemansia</taxon>
    </lineage>
</organism>
<dbReference type="InterPro" id="IPR000086">
    <property type="entry name" value="NUDIX_hydrolase_dom"/>
</dbReference>
<evidence type="ECO:0000313" key="2">
    <source>
        <dbReference type="EMBL" id="KAJ2686710.1"/>
    </source>
</evidence>
<sequence>METNILDIPHVEFIAQLVRHLVSVPPSHFQSPKRGSVALILRLVLPNDDSPFPSIDLTSHAQLKTPASLVQTLSVFLANPLLASAKAQILFIQRARYPGDPWSGHIGFPGGKRDPDDASDQATAERETLEELGVDLTNSSDFMYLGRLDDTRLYSLFNPLQMVASSSVFLQVCKDTPDMAISDEVASAHWVDFDHILQAVAQPTRPFSRTSRTIPVNIASRLFPAYRSTRPMWYRLFERVVGNVYYTVLPLKYTLQNSIVRATDHTASKESWCGTMSFSSDTELYLWGLSLSMLSSLVDLSLPVKPHLVHRAYVSVASPWPQMDPHLWADVNYFMNLAHGILWSPYRRKPWYVKVQQGPQGRTVGNNDDFFRTHFHVLRIAFPLSCLCKVAVLGYLSKLAISGTLKLAKLLSQTL</sequence>
<dbReference type="GO" id="GO:0010945">
    <property type="term" value="F:coenzyme A diphosphatase activity"/>
    <property type="evidence" value="ECO:0007669"/>
    <property type="project" value="InterPro"/>
</dbReference>
<dbReference type="OrthoDB" id="77989at2759"/>
<comment type="caution">
    <text evidence="2">The sequence shown here is derived from an EMBL/GenBank/DDBJ whole genome shotgun (WGS) entry which is preliminary data.</text>
</comment>
<dbReference type="CDD" id="cd03426">
    <property type="entry name" value="NUDIX_CoAse_Nudt7"/>
    <property type="match status" value="1"/>
</dbReference>
<evidence type="ECO:0000259" key="1">
    <source>
        <dbReference type="PROSITE" id="PS51462"/>
    </source>
</evidence>
<feature type="domain" description="Nudix hydrolase" evidence="1">
    <location>
        <begin position="68"/>
        <end position="213"/>
    </location>
</feature>
<gene>
    <name evidence="2" type="ORF">IWW39_003458</name>
</gene>
<dbReference type="PANTHER" id="PTHR12992:SF44">
    <property type="entry name" value="NUDIX HYDROLASE DOMAIN-CONTAINING PROTEIN"/>
    <property type="match status" value="1"/>
</dbReference>
<protein>
    <recommendedName>
        <fullName evidence="1">Nudix hydrolase domain-containing protein</fullName>
    </recommendedName>
</protein>